<keyword evidence="1" id="KW-0732">Signal</keyword>
<organism evidence="2 3">
    <name type="scientific">Neisseria iguanae</name>
    <dbReference type="NCBI Taxonomy" id="90242"/>
    <lineage>
        <taxon>Bacteria</taxon>
        <taxon>Pseudomonadati</taxon>
        <taxon>Pseudomonadota</taxon>
        <taxon>Betaproteobacteria</taxon>
        <taxon>Neisseriales</taxon>
        <taxon>Neisseriaceae</taxon>
        <taxon>Neisseria</taxon>
    </lineage>
</organism>
<accession>A0A2P7U0T1</accession>
<protein>
    <recommendedName>
        <fullName evidence="4">Lipoprotein</fullName>
    </recommendedName>
</protein>
<dbReference type="RefSeq" id="WP_106741212.1">
    <property type="nucleotide sequence ID" value="NZ_PXYY01000025.1"/>
</dbReference>
<dbReference type="AlphaFoldDB" id="A0A2P7U0T1"/>
<name>A0A2P7U0T1_9NEIS</name>
<dbReference type="PROSITE" id="PS51257">
    <property type="entry name" value="PROKAR_LIPOPROTEIN"/>
    <property type="match status" value="1"/>
</dbReference>
<feature type="signal peptide" evidence="1">
    <location>
        <begin position="1"/>
        <end position="20"/>
    </location>
</feature>
<evidence type="ECO:0008006" key="4">
    <source>
        <dbReference type="Google" id="ProtNLM"/>
    </source>
</evidence>
<evidence type="ECO:0000256" key="1">
    <source>
        <dbReference type="SAM" id="SignalP"/>
    </source>
</evidence>
<dbReference type="OrthoDB" id="8606465at2"/>
<evidence type="ECO:0000313" key="2">
    <source>
        <dbReference type="EMBL" id="PSJ80541.1"/>
    </source>
</evidence>
<gene>
    <name evidence="2" type="ORF">C7N83_05555</name>
</gene>
<dbReference type="Proteomes" id="UP000241868">
    <property type="component" value="Unassembled WGS sequence"/>
</dbReference>
<evidence type="ECO:0000313" key="3">
    <source>
        <dbReference type="Proteomes" id="UP000241868"/>
    </source>
</evidence>
<proteinExistence type="predicted"/>
<comment type="caution">
    <text evidence="2">The sequence shown here is derived from an EMBL/GenBank/DDBJ whole genome shotgun (WGS) entry which is preliminary data.</text>
</comment>
<keyword evidence="3" id="KW-1185">Reference proteome</keyword>
<reference evidence="2 3" key="1">
    <citation type="submission" date="2018-03" db="EMBL/GenBank/DDBJ databases">
        <title>Neisseria weixii sp. nov., isolated from the intestinal contents of Tibetan Plateau pika (Ochotona curzoniae) in Yushu, Qinghai Province, China.</title>
        <authorList>
            <person name="Gui Z."/>
        </authorList>
    </citation>
    <scope>NUCLEOTIDE SEQUENCE [LARGE SCALE GENOMIC DNA]</scope>
    <source>
        <strain evidence="2 3">ATCC 51483</strain>
    </source>
</reference>
<sequence>MKNIHTLLILSAISTIAACAATPGQKAARAAAQKRYEQNLQVALAAQCDKDTALLMKKQFEQAEQPAVLSNKEQQEFRLKYVDKVADPMFQACYKLAWQNHIAQQKLREVRYYRDYYDDWGWHRPFYHPFWW</sequence>
<feature type="chain" id="PRO_5015165882" description="Lipoprotein" evidence="1">
    <location>
        <begin position="21"/>
        <end position="132"/>
    </location>
</feature>
<dbReference type="EMBL" id="PXYY01000025">
    <property type="protein sequence ID" value="PSJ80541.1"/>
    <property type="molecule type" value="Genomic_DNA"/>
</dbReference>